<dbReference type="Proteomes" id="UP001231518">
    <property type="component" value="Chromosome 5"/>
</dbReference>
<evidence type="ECO:0000256" key="5">
    <source>
        <dbReference type="ARBA" id="ARBA00022840"/>
    </source>
</evidence>
<protein>
    <recommendedName>
        <fullName evidence="8">Protein kinase domain-containing protein</fullName>
    </recommendedName>
</protein>
<dbReference type="GO" id="GO:0007059">
    <property type="term" value="P:chromosome segregation"/>
    <property type="evidence" value="ECO:0007669"/>
    <property type="project" value="TreeGrafter"/>
</dbReference>
<dbReference type="GO" id="GO:0000776">
    <property type="term" value="C:kinetochore"/>
    <property type="evidence" value="ECO:0007669"/>
    <property type="project" value="TreeGrafter"/>
</dbReference>
<keyword evidence="5 6" id="KW-0067">ATP-binding</keyword>
<dbReference type="PROSITE" id="PS00107">
    <property type="entry name" value="PROTEIN_KINASE_ATP"/>
    <property type="match status" value="1"/>
</dbReference>
<dbReference type="GO" id="GO:0005524">
    <property type="term" value="F:ATP binding"/>
    <property type="evidence" value="ECO:0007669"/>
    <property type="project" value="UniProtKB-UniRule"/>
</dbReference>
<evidence type="ECO:0000259" key="8">
    <source>
        <dbReference type="PROSITE" id="PS50011"/>
    </source>
</evidence>
<feature type="binding site" evidence="6">
    <location>
        <position position="323"/>
    </location>
    <ligand>
        <name>ATP</name>
        <dbReference type="ChEBI" id="CHEBI:30616"/>
    </ligand>
</feature>
<feature type="region of interest" description="Disordered" evidence="7">
    <location>
        <begin position="25"/>
        <end position="75"/>
    </location>
</feature>
<dbReference type="InterPro" id="IPR000719">
    <property type="entry name" value="Prot_kinase_dom"/>
</dbReference>
<organism evidence="9 10">
    <name type="scientific">Mythimna separata</name>
    <name type="common">Oriental armyworm</name>
    <name type="synonym">Pseudaletia separata</name>
    <dbReference type="NCBI Taxonomy" id="271217"/>
    <lineage>
        <taxon>Eukaryota</taxon>
        <taxon>Metazoa</taxon>
        <taxon>Ecdysozoa</taxon>
        <taxon>Arthropoda</taxon>
        <taxon>Hexapoda</taxon>
        <taxon>Insecta</taxon>
        <taxon>Pterygota</taxon>
        <taxon>Neoptera</taxon>
        <taxon>Endopterygota</taxon>
        <taxon>Lepidoptera</taxon>
        <taxon>Glossata</taxon>
        <taxon>Ditrysia</taxon>
        <taxon>Noctuoidea</taxon>
        <taxon>Noctuidae</taxon>
        <taxon>Noctuinae</taxon>
        <taxon>Hadenini</taxon>
        <taxon>Mythimna</taxon>
    </lineage>
</organism>
<accession>A0AAD7YZM5</accession>
<dbReference type="GO" id="GO:0004674">
    <property type="term" value="F:protein serine/threonine kinase activity"/>
    <property type="evidence" value="ECO:0007669"/>
    <property type="project" value="UniProtKB-KW"/>
</dbReference>
<dbReference type="GO" id="GO:0005634">
    <property type="term" value="C:nucleus"/>
    <property type="evidence" value="ECO:0007669"/>
    <property type="project" value="TreeGrafter"/>
</dbReference>
<name>A0AAD7YZM5_MYTSE</name>
<dbReference type="AlphaFoldDB" id="A0AAD7YZM5"/>
<proteinExistence type="predicted"/>
<feature type="compositionally biased region" description="Basic and acidic residues" evidence="7">
    <location>
        <begin position="217"/>
        <end position="235"/>
    </location>
</feature>
<reference evidence="9" key="1">
    <citation type="submission" date="2023-03" db="EMBL/GenBank/DDBJ databases">
        <title>Chromosome-level genomes of two armyworms, Mythimna separata and Mythimna loreyi, provide insights into the biosynthesis and reception of sex pheromones.</title>
        <authorList>
            <person name="Zhao H."/>
        </authorList>
    </citation>
    <scope>NUCLEOTIDE SEQUENCE</scope>
    <source>
        <strain evidence="9">BeijingLab</strain>
        <tissue evidence="9">Pupa</tissue>
    </source>
</reference>
<feature type="compositionally biased region" description="Pro residues" evidence="7">
    <location>
        <begin position="236"/>
        <end position="253"/>
    </location>
</feature>
<dbReference type="EMBL" id="JARGEI010000003">
    <property type="protein sequence ID" value="KAJ8734341.1"/>
    <property type="molecule type" value="Genomic_DNA"/>
</dbReference>
<dbReference type="GO" id="GO:0004712">
    <property type="term" value="F:protein serine/threonine/tyrosine kinase activity"/>
    <property type="evidence" value="ECO:0007669"/>
    <property type="project" value="TreeGrafter"/>
</dbReference>
<dbReference type="GO" id="GO:0034501">
    <property type="term" value="P:protein localization to kinetochore"/>
    <property type="evidence" value="ECO:0007669"/>
    <property type="project" value="TreeGrafter"/>
</dbReference>
<keyword evidence="10" id="KW-1185">Reference proteome</keyword>
<dbReference type="GO" id="GO:0033316">
    <property type="term" value="P:meiotic spindle assembly checkpoint signaling"/>
    <property type="evidence" value="ECO:0007669"/>
    <property type="project" value="TreeGrafter"/>
</dbReference>
<evidence type="ECO:0000313" key="9">
    <source>
        <dbReference type="EMBL" id="KAJ8734341.1"/>
    </source>
</evidence>
<gene>
    <name evidence="9" type="ORF">PYW07_014892</name>
</gene>
<keyword evidence="3 6" id="KW-0547">Nucleotide-binding</keyword>
<dbReference type="Pfam" id="PF00069">
    <property type="entry name" value="Pkinase"/>
    <property type="match status" value="1"/>
</dbReference>
<dbReference type="PANTHER" id="PTHR22974:SF21">
    <property type="entry name" value="DUAL SPECIFICITY PROTEIN KINASE TTK"/>
    <property type="match status" value="1"/>
</dbReference>
<feature type="compositionally biased region" description="Basic and acidic residues" evidence="7">
    <location>
        <begin position="133"/>
        <end position="147"/>
    </location>
</feature>
<feature type="compositionally biased region" description="Polar residues" evidence="7">
    <location>
        <begin position="151"/>
        <end position="169"/>
    </location>
</feature>
<dbReference type="PANTHER" id="PTHR22974">
    <property type="entry name" value="MIXED LINEAGE PROTEIN KINASE"/>
    <property type="match status" value="1"/>
</dbReference>
<feature type="region of interest" description="Disordered" evidence="7">
    <location>
        <begin position="122"/>
        <end position="256"/>
    </location>
</feature>
<dbReference type="SUPFAM" id="SSF56112">
    <property type="entry name" value="Protein kinase-like (PK-like)"/>
    <property type="match status" value="1"/>
</dbReference>
<comment type="caution">
    <text evidence="9">The sequence shown here is derived from an EMBL/GenBank/DDBJ whole genome shotgun (WGS) entry which is preliminary data.</text>
</comment>
<keyword evidence="2" id="KW-0808">Transferase</keyword>
<evidence type="ECO:0000256" key="4">
    <source>
        <dbReference type="ARBA" id="ARBA00022777"/>
    </source>
</evidence>
<dbReference type="PROSITE" id="PS50011">
    <property type="entry name" value="PROTEIN_KINASE_DOM"/>
    <property type="match status" value="1"/>
</dbReference>
<evidence type="ECO:0000256" key="2">
    <source>
        <dbReference type="ARBA" id="ARBA00022679"/>
    </source>
</evidence>
<dbReference type="FunFam" id="3.30.200.20:FF:000131">
    <property type="entry name" value="Dual specificity protein kinase TTK"/>
    <property type="match status" value="1"/>
</dbReference>
<evidence type="ECO:0000256" key="7">
    <source>
        <dbReference type="SAM" id="MobiDB-lite"/>
    </source>
</evidence>
<evidence type="ECO:0000313" key="10">
    <source>
        <dbReference type="Proteomes" id="UP001231518"/>
    </source>
</evidence>
<sequence length="449" mass="49987">MSGNTESTSNSIKFAPMPMSALLANLMPFQNPEQSPDASFSSDNDDSFSETVAKKPSPAKKINKDYYTPTVKSKPKDIKAFASEKKFVYNEHDKENNSHDSWAPHQTYPAKENHNNIIQSAHKSINTMACPKSEAKPNADSNSEAKKRSVLMQQNNRNARSQNPPSHVKSTPEMAKVPSSSQKLKSATPKIKSGIRKFTPGSKQSHKKTPQKALTQNRDKVRVELFSEKPSKDEPQCPPPRAEPAPAHVPVPETPLNRKVMPPSYVATPSYPQGVINHSNKVLFKTTCIKDKKYMFIKKLGTGGSSEVYKVLEVGTSCEYAVKCVYLATDPELAQGYINEVRLLRELQNSDRVIRLFDYEYDRNNQFLRMVLEVGETDLSSFLKARGAGLPPALVLHYWEEMLHAVNYIHEHGEQSSLVYRAPAGAAARARAALLGGDAARGQLHPRAW</sequence>
<dbReference type="InterPro" id="IPR017441">
    <property type="entry name" value="Protein_kinase_ATP_BS"/>
</dbReference>
<dbReference type="SMART" id="SM00220">
    <property type="entry name" value="S_TKc"/>
    <property type="match status" value="1"/>
</dbReference>
<keyword evidence="4" id="KW-0418">Kinase</keyword>
<evidence type="ECO:0000256" key="6">
    <source>
        <dbReference type="PROSITE-ProRule" id="PRU10141"/>
    </source>
</evidence>
<feature type="region of interest" description="Disordered" evidence="7">
    <location>
        <begin position="89"/>
        <end position="108"/>
    </location>
</feature>
<keyword evidence="1" id="KW-0723">Serine/threonine-protein kinase</keyword>
<dbReference type="InterPro" id="IPR011009">
    <property type="entry name" value="Kinase-like_dom_sf"/>
</dbReference>
<feature type="compositionally biased region" description="Basic and acidic residues" evidence="7">
    <location>
        <begin position="89"/>
        <end position="98"/>
    </location>
</feature>
<dbReference type="GO" id="GO:0007094">
    <property type="term" value="P:mitotic spindle assembly checkpoint signaling"/>
    <property type="evidence" value="ECO:0007669"/>
    <property type="project" value="TreeGrafter"/>
</dbReference>
<feature type="domain" description="Protein kinase" evidence="8">
    <location>
        <begin position="294"/>
        <end position="449"/>
    </location>
</feature>
<evidence type="ECO:0000256" key="1">
    <source>
        <dbReference type="ARBA" id="ARBA00022527"/>
    </source>
</evidence>
<evidence type="ECO:0000256" key="3">
    <source>
        <dbReference type="ARBA" id="ARBA00022741"/>
    </source>
</evidence>
<dbReference type="Gene3D" id="3.30.200.20">
    <property type="entry name" value="Phosphorylase Kinase, domain 1"/>
    <property type="match status" value="1"/>
</dbReference>